<feature type="compositionally biased region" description="Basic and acidic residues" evidence="1">
    <location>
        <begin position="23"/>
        <end position="46"/>
    </location>
</feature>
<evidence type="ECO:0000313" key="3">
    <source>
        <dbReference type="Proteomes" id="UP000283269"/>
    </source>
</evidence>
<proteinExistence type="predicted"/>
<protein>
    <submittedName>
        <fullName evidence="2">Uncharacterized protein</fullName>
    </submittedName>
</protein>
<comment type="caution">
    <text evidence="2">The sequence shown here is derived from an EMBL/GenBank/DDBJ whole genome shotgun (WGS) entry which is preliminary data.</text>
</comment>
<dbReference type="AlphaFoldDB" id="A0A409X4J5"/>
<sequence>MKRLTGARRGTVDDDTDMYHNGYSEDDRETTTTRDDGSDTYHDTYGQHRCMPRRVRSTTTPDGDTDAYNNGYGQPQCR</sequence>
<organism evidence="2 3">
    <name type="scientific">Psilocybe cyanescens</name>
    <dbReference type="NCBI Taxonomy" id="93625"/>
    <lineage>
        <taxon>Eukaryota</taxon>
        <taxon>Fungi</taxon>
        <taxon>Dikarya</taxon>
        <taxon>Basidiomycota</taxon>
        <taxon>Agaricomycotina</taxon>
        <taxon>Agaricomycetes</taxon>
        <taxon>Agaricomycetidae</taxon>
        <taxon>Agaricales</taxon>
        <taxon>Agaricineae</taxon>
        <taxon>Strophariaceae</taxon>
        <taxon>Psilocybe</taxon>
    </lineage>
</organism>
<evidence type="ECO:0000313" key="2">
    <source>
        <dbReference type="EMBL" id="PPQ85662.1"/>
    </source>
</evidence>
<dbReference type="Proteomes" id="UP000283269">
    <property type="component" value="Unassembled WGS sequence"/>
</dbReference>
<accession>A0A409X4J5</accession>
<feature type="compositionally biased region" description="Polar residues" evidence="1">
    <location>
        <begin position="57"/>
        <end position="78"/>
    </location>
</feature>
<keyword evidence="3" id="KW-1185">Reference proteome</keyword>
<evidence type="ECO:0000256" key="1">
    <source>
        <dbReference type="SAM" id="MobiDB-lite"/>
    </source>
</evidence>
<gene>
    <name evidence="2" type="ORF">CVT25_002485</name>
</gene>
<reference evidence="2 3" key="1">
    <citation type="journal article" date="2018" name="Evol. Lett.">
        <title>Horizontal gene cluster transfer increased hallucinogenic mushroom diversity.</title>
        <authorList>
            <person name="Reynolds H.T."/>
            <person name="Vijayakumar V."/>
            <person name="Gluck-Thaler E."/>
            <person name="Korotkin H.B."/>
            <person name="Matheny P.B."/>
            <person name="Slot J.C."/>
        </authorList>
    </citation>
    <scope>NUCLEOTIDE SEQUENCE [LARGE SCALE GENOMIC DNA]</scope>
    <source>
        <strain evidence="2 3">2631</strain>
    </source>
</reference>
<name>A0A409X4J5_PSICY</name>
<dbReference type="InParanoid" id="A0A409X4J5"/>
<dbReference type="EMBL" id="NHYD01002661">
    <property type="protein sequence ID" value="PPQ85662.1"/>
    <property type="molecule type" value="Genomic_DNA"/>
</dbReference>
<feature type="region of interest" description="Disordered" evidence="1">
    <location>
        <begin position="1"/>
        <end position="78"/>
    </location>
</feature>